<organism evidence="2 3">
    <name type="scientific">Actinoallomurus oryzae</name>
    <dbReference type="NCBI Taxonomy" id="502180"/>
    <lineage>
        <taxon>Bacteria</taxon>
        <taxon>Bacillati</taxon>
        <taxon>Actinomycetota</taxon>
        <taxon>Actinomycetes</taxon>
        <taxon>Streptosporangiales</taxon>
        <taxon>Thermomonosporaceae</taxon>
        <taxon>Actinoallomurus</taxon>
    </lineage>
</organism>
<keyword evidence="3" id="KW-1185">Reference proteome</keyword>
<dbReference type="PROSITE" id="PS51257">
    <property type="entry name" value="PROKAR_LIPOPROTEIN"/>
    <property type="match status" value="1"/>
</dbReference>
<protein>
    <submittedName>
        <fullName evidence="2">Uncharacterized protein</fullName>
    </submittedName>
</protein>
<evidence type="ECO:0000313" key="2">
    <source>
        <dbReference type="EMBL" id="GAA4498327.1"/>
    </source>
</evidence>
<feature type="region of interest" description="Disordered" evidence="1">
    <location>
        <begin position="126"/>
        <end position="162"/>
    </location>
</feature>
<gene>
    <name evidence="2" type="ORF">GCM10023191_043370</name>
</gene>
<dbReference type="EMBL" id="BAABHF010000024">
    <property type="protein sequence ID" value="GAA4498327.1"/>
    <property type="molecule type" value="Genomic_DNA"/>
</dbReference>
<evidence type="ECO:0000256" key="1">
    <source>
        <dbReference type="SAM" id="MobiDB-lite"/>
    </source>
</evidence>
<accession>A0ABP8Q6E3</accession>
<proteinExistence type="predicted"/>
<dbReference type="Proteomes" id="UP001500503">
    <property type="component" value="Unassembled WGS sequence"/>
</dbReference>
<comment type="caution">
    <text evidence="2">The sequence shown here is derived from an EMBL/GenBank/DDBJ whole genome shotgun (WGS) entry which is preliminary data.</text>
</comment>
<evidence type="ECO:0000313" key="3">
    <source>
        <dbReference type="Proteomes" id="UP001500503"/>
    </source>
</evidence>
<sequence>MEVKVEEVRCRSGRARIIPGILAISASVLLAGCGTQHYSAASASRNDGRLPLDSYMLSDGQVETLARAQQKLERQCALDYGVPAAVADSIHVPGTSGIDSRLFKPLPIAAARSTGYDTLNNAVSRQTAPRVAPPLGTDRANATPGPAGPSPRPRQTRPPADAPAVVLGKSAPVAQQAAVVAAGGGTLPNGRYVPRGGCTKKAVSRLHKGAPDLTVDPRGLALTAQLSAEKDARVSTVVHAWSSCMSARGYRYDSPSTAENDTRWRGDLTRSSIRQQELKTAAADSECRQETQLPDKGSAVEAEYQQRLITARGAELNKAAAVTRMWYRTAVSVLSH</sequence>
<name>A0ABP8Q6E3_9ACTN</name>
<reference evidence="3" key="1">
    <citation type="journal article" date="2019" name="Int. J. Syst. Evol. Microbiol.">
        <title>The Global Catalogue of Microorganisms (GCM) 10K type strain sequencing project: providing services to taxonomists for standard genome sequencing and annotation.</title>
        <authorList>
            <consortium name="The Broad Institute Genomics Platform"/>
            <consortium name="The Broad Institute Genome Sequencing Center for Infectious Disease"/>
            <person name="Wu L."/>
            <person name="Ma J."/>
        </authorList>
    </citation>
    <scope>NUCLEOTIDE SEQUENCE [LARGE SCALE GENOMIC DNA]</scope>
    <source>
        <strain evidence="3">JCM 17933</strain>
    </source>
</reference>